<reference evidence="1 2" key="1">
    <citation type="submission" date="2019-02" db="EMBL/GenBank/DDBJ databases">
        <title>Deep-cultivation of Planctomycetes and their phenomic and genomic characterization uncovers novel biology.</title>
        <authorList>
            <person name="Wiegand S."/>
            <person name="Jogler M."/>
            <person name="Boedeker C."/>
            <person name="Pinto D."/>
            <person name="Vollmers J."/>
            <person name="Rivas-Marin E."/>
            <person name="Kohn T."/>
            <person name="Peeters S.H."/>
            <person name="Heuer A."/>
            <person name="Rast P."/>
            <person name="Oberbeckmann S."/>
            <person name="Bunk B."/>
            <person name="Jeske O."/>
            <person name="Meyerdierks A."/>
            <person name="Storesund J.E."/>
            <person name="Kallscheuer N."/>
            <person name="Luecker S."/>
            <person name="Lage O.M."/>
            <person name="Pohl T."/>
            <person name="Merkel B.J."/>
            <person name="Hornburger P."/>
            <person name="Mueller R.-W."/>
            <person name="Bruemmer F."/>
            <person name="Labrenz M."/>
            <person name="Spormann A.M."/>
            <person name="Op den Camp H."/>
            <person name="Overmann J."/>
            <person name="Amann R."/>
            <person name="Jetten M.S.M."/>
            <person name="Mascher T."/>
            <person name="Medema M.H."/>
            <person name="Devos D.P."/>
            <person name="Kaster A.-K."/>
            <person name="Ovreas L."/>
            <person name="Rohde M."/>
            <person name="Galperin M.Y."/>
            <person name="Jogler C."/>
        </authorList>
    </citation>
    <scope>NUCLEOTIDE SEQUENCE [LARGE SCALE GENOMIC DNA]</scope>
    <source>
        <strain evidence="1 2">Q31a</strain>
    </source>
</reference>
<dbReference type="AlphaFoldDB" id="A0A518G1I2"/>
<protein>
    <submittedName>
        <fullName evidence="1">Uncharacterized protein</fullName>
    </submittedName>
</protein>
<evidence type="ECO:0000313" key="2">
    <source>
        <dbReference type="Proteomes" id="UP000318017"/>
    </source>
</evidence>
<sequence>MAKFYVQSGNIRTVISADDGEKAALWIVHRAMQQVVPVYDDHELSPEQKSETAVIKGLIVLGNSILVNEVGFDHEDSQEMDTFELVMHWQQLMAALSKLEAML</sequence>
<proteinExistence type="predicted"/>
<dbReference type="RefSeq" id="WP_145074027.1">
    <property type="nucleotide sequence ID" value="NZ_CP036298.1"/>
</dbReference>
<organism evidence="1 2">
    <name type="scientific">Aureliella helgolandensis</name>
    <dbReference type="NCBI Taxonomy" id="2527968"/>
    <lineage>
        <taxon>Bacteria</taxon>
        <taxon>Pseudomonadati</taxon>
        <taxon>Planctomycetota</taxon>
        <taxon>Planctomycetia</taxon>
        <taxon>Pirellulales</taxon>
        <taxon>Pirellulaceae</taxon>
        <taxon>Aureliella</taxon>
    </lineage>
</organism>
<dbReference type="Proteomes" id="UP000318017">
    <property type="component" value="Chromosome"/>
</dbReference>
<dbReference type="KEGG" id="ahel:Q31a_07400"/>
<keyword evidence="2" id="KW-1185">Reference proteome</keyword>
<gene>
    <name evidence="1" type="ORF">Q31a_07400</name>
</gene>
<name>A0A518G1I2_9BACT</name>
<evidence type="ECO:0000313" key="1">
    <source>
        <dbReference type="EMBL" id="QDV22455.1"/>
    </source>
</evidence>
<dbReference type="OrthoDB" id="276662at2"/>
<dbReference type="EMBL" id="CP036298">
    <property type="protein sequence ID" value="QDV22455.1"/>
    <property type="molecule type" value="Genomic_DNA"/>
</dbReference>
<accession>A0A518G1I2</accession>